<dbReference type="AlphaFoldDB" id="A0A420HTY7"/>
<evidence type="ECO:0000313" key="2">
    <source>
        <dbReference type="Proteomes" id="UP000286134"/>
    </source>
</evidence>
<comment type="caution">
    <text evidence="1">The sequence shown here is derived from an EMBL/GenBank/DDBJ whole genome shotgun (WGS) entry which is preliminary data.</text>
</comment>
<dbReference type="EMBL" id="MCFK01004663">
    <property type="protein sequence ID" value="RKF60905.1"/>
    <property type="molecule type" value="Genomic_DNA"/>
</dbReference>
<name>A0A420HTY7_9PEZI</name>
<accession>A0A420HTY7</accession>
<reference evidence="1 2" key="1">
    <citation type="journal article" date="2018" name="BMC Genomics">
        <title>Comparative genome analyses reveal sequence features reflecting distinct modes of host-adaptation between dicot and monocot powdery mildew.</title>
        <authorList>
            <person name="Wu Y."/>
            <person name="Ma X."/>
            <person name="Pan Z."/>
            <person name="Kale S.D."/>
            <person name="Song Y."/>
            <person name="King H."/>
            <person name="Zhang Q."/>
            <person name="Presley C."/>
            <person name="Deng X."/>
            <person name="Wei C.I."/>
            <person name="Xiao S."/>
        </authorList>
    </citation>
    <scope>NUCLEOTIDE SEQUENCE [LARGE SCALE GENOMIC DNA]</scope>
    <source>
        <strain evidence="1">UMSG2</strain>
    </source>
</reference>
<dbReference type="Proteomes" id="UP000286134">
    <property type="component" value="Unassembled WGS sequence"/>
</dbReference>
<proteinExistence type="predicted"/>
<keyword evidence="2" id="KW-1185">Reference proteome</keyword>
<sequence>MQYLQYSFYNHRPSWVLGFDKVCYNGKIISK</sequence>
<organism evidence="1 2">
    <name type="scientific">Erysiphe neolycopersici</name>
    <dbReference type="NCBI Taxonomy" id="212602"/>
    <lineage>
        <taxon>Eukaryota</taxon>
        <taxon>Fungi</taxon>
        <taxon>Dikarya</taxon>
        <taxon>Ascomycota</taxon>
        <taxon>Pezizomycotina</taxon>
        <taxon>Leotiomycetes</taxon>
        <taxon>Erysiphales</taxon>
        <taxon>Erysiphaceae</taxon>
        <taxon>Erysiphe</taxon>
    </lineage>
</organism>
<protein>
    <submittedName>
        <fullName evidence="1">Uncharacterized protein</fullName>
    </submittedName>
</protein>
<evidence type="ECO:0000313" key="1">
    <source>
        <dbReference type="EMBL" id="RKF60905.1"/>
    </source>
</evidence>
<gene>
    <name evidence="1" type="ORF">OnM2_046077</name>
</gene>